<keyword evidence="2" id="KW-1185">Reference proteome</keyword>
<dbReference type="OrthoDB" id="9928840at2"/>
<dbReference type="HOGENOM" id="CLU_2823926_0_0_3"/>
<dbReference type="eggNOG" id="ENOG5030D1U">
    <property type="taxonomic scope" value="Bacteria"/>
</dbReference>
<organism evidence="1 2">
    <name type="scientific">Gloeothece verrucosa (strain PCC 7822)</name>
    <name type="common">Cyanothece sp. (strain PCC 7822)</name>
    <dbReference type="NCBI Taxonomy" id="497965"/>
    <lineage>
        <taxon>Bacteria</taxon>
        <taxon>Bacillati</taxon>
        <taxon>Cyanobacteriota</taxon>
        <taxon>Cyanophyceae</taxon>
        <taxon>Oscillatoriophycideae</taxon>
        <taxon>Chroococcales</taxon>
        <taxon>Aphanothecaceae</taxon>
        <taxon>Gloeothece</taxon>
        <taxon>Gloeothece verrucosa</taxon>
    </lineage>
</organism>
<dbReference type="EMBL" id="CP002198">
    <property type="protein sequence ID" value="ADN14205.1"/>
    <property type="molecule type" value="Genomic_DNA"/>
</dbReference>
<name>E0UE80_GLOV7</name>
<accession>E0UE80</accession>
<protein>
    <submittedName>
        <fullName evidence="1">Uncharacterized protein</fullName>
    </submittedName>
</protein>
<dbReference type="KEGG" id="cyj:Cyan7822_2226"/>
<reference evidence="2" key="1">
    <citation type="journal article" date="2011" name="MBio">
        <title>Novel metabolic attributes of the genus Cyanothece, comprising a group of unicellular nitrogen-fixing Cyanobacteria.</title>
        <authorList>
            <person name="Bandyopadhyay A."/>
            <person name="Elvitigala T."/>
            <person name="Welsh E."/>
            <person name="Stockel J."/>
            <person name="Liberton M."/>
            <person name="Min H."/>
            <person name="Sherman L.A."/>
            <person name="Pakrasi H.B."/>
        </authorList>
    </citation>
    <scope>NUCLEOTIDE SEQUENCE [LARGE SCALE GENOMIC DNA]</scope>
    <source>
        <strain evidence="2">PCC 7822</strain>
    </source>
</reference>
<dbReference type="RefSeq" id="WP_013322310.1">
    <property type="nucleotide sequence ID" value="NC_014501.1"/>
</dbReference>
<dbReference type="Proteomes" id="UP000008206">
    <property type="component" value="Chromosome"/>
</dbReference>
<evidence type="ECO:0000313" key="2">
    <source>
        <dbReference type="Proteomes" id="UP000008206"/>
    </source>
</evidence>
<dbReference type="AlphaFoldDB" id="E0UE80"/>
<sequence length="66" mass="7454">MTQSSHQPTPNPVPPLEIQPTLKLALFIQYLQNNPIETADDCQATINYWDENNLNLLNGADKKEGF</sequence>
<proteinExistence type="predicted"/>
<gene>
    <name evidence="1" type="ordered locus">Cyan7822_2226</name>
</gene>
<evidence type="ECO:0000313" key="1">
    <source>
        <dbReference type="EMBL" id="ADN14205.1"/>
    </source>
</evidence>